<evidence type="ECO:0000313" key="2">
    <source>
        <dbReference type="EMBL" id="TKC78210.1"/>
    </source>
</evidence>
<dbReference type="GO" id="GO:0016020">
    <property type="term" value="C:membrane"/>
    <property type="evidence" value="ECO:0007669"/>
    <property type="project" value="InterPro"/>
</dbReference>
<organism evidence="2 3">
    <name type="scientific">Trinickia terrae</name>
    <dbReference type="NCBI Taxonomy" id="2571161"/>
    <lineage>
        <taxon>Bacteria</taxon>
        <taxon>Pseudomonadati</taxon>
        <taxon>Pseudomonadota</taxon>
        <taxon>Betaproteobacteria</taxon>
        <taxon>Burkholderiales</taxon>
        <taxon>Burkholderiaceae</taxon>
        <taxon>Trinickia</taxon>
    </lineage>
</organism>
<accession>A0A4V5PG52</accession>
<feature type="transmembrane region" description="Helical" evidence="1">
    <location>
        <begin position="51"/>
        <end position="69"/>
    </location>
</feature>
<sequence length="119" mass="13327">MASRLRTNVKIFRSGGSGRFFYFLVVHYSVVYLVTWVVTDRLGVKNQSSEILIFIIGLISLVSTLSYNVRRLHDSNRSGILCAGYFLFVAPVVILVSLLLPPRNAGNRHGPDPRSDQCI</sequence>
<dbReference type="InterPro" id="IPR008523">
    <property type="entry name" value="DUF805"/>
</dbReference>
<reference evidence="2 3" key="1">
    <citation type="submission" date="2019-04" db="EMBL/GenBank/DDBJ databases">
        <title>Trinickia sp. 7GSK02, isolated from subtropical forest soil.</title>
        <authorList>
            <person name="Gao Z.-H."/>
            <person name="Qiu L.-H."/>
        </authorList>
    </citation>
    <scope>NUCLEOTIDE SEQUENCE [LARGE SCALE GENOMIC DNA]</scope>
    <source>
        <strain evidence="2 3">7GSK02</strain>
    </source>
</reference>
<dbReference type="Pfam" id="PF05656">
    <property type="entry name" value="DUF805"/>
    <property type="match status" value="1"/>
</dbReference>
<keyword evidence="3" id="KW-1185">Reference proteome</keyword>
<feature type="transmembrane region" description="Helical" evidence="1">
    <location>
        <begin position="20"/>
        <end position="39"/>
    </location>
</feature>
<dbReference type="RefSeq" id="WP_136899318.1">
    <property type="nucleotide sequence ID" value="NZ_SWJE01000028.1"/>
</dbReference>
<protein>
    <submittedName>
        <fullName evidence="2">DUF805 domain-containing protein</fullName>
    </submittedName>
</protein>
<evidence type="ECO:0000313" key="3">
    <source>
        <dbReference type="Proteomes" id="UP000305539"/>
    </source>
</evidence>
<gene>
    <name evidence="2" type="ORF">FAZ69_31990</name>
</gene>
<proteinExistence type="predicted"/>
<keyword evidence="1" id="KW-0472">Membrane</keyword>
<name>A0A4V5PG52_9BURK</name>
<dbReference type="Proteomes" id="UP000305539">
    <property type="component" value="Unassembled WGS sequence"/>
</dbReference>
<feature type="transmembrane region" description="Helical" evidence="1">
    <location>
        <begin position="81"/>
        <end position="100"/>
    </location>
</feature>
<keyword evidence="1" id="KW-0812">Transmembrane</keyword>
<dbReference type="EMBL" id="SWJE01000028">
    <property type="protein sequence ID" value="TKC78210.1"/>
    <property type="molecule type" value="Genomic_DNA"/>
</dbReference>
<dbReference type="OrthoDB" id="9812349at2"/>
<comment type="caution">
    <text evidence="2">The sequence shown here is derived from an EMBL/GenBank/DDBJ whole genome shotgun (WGS) entry which is preliminary data.</text>
</comment>
<evidence type="ECO:0000256" key="1">
    <source>
        <dbReference type="SAM" id="Phobius"/>
    </source>
</evidence>
<dbReference type="AlphaFoldDB" id="A0A4V5PG52"/>
<keyword evidence="1" id="KW-1133">Transmembrane helix</keyword>